<dbReference type="InterPro" id="IPR050109">
    <property type="entry name" value="HTH-type_TetR-like_transc_reg"/>
</dbReference>
<evidence type="ECO:0000256" key="3">
    <source>
        <dbReference type="ARBA" id="ARBA00023125"/>
    </source>
</evidence>
<evidence type="ECO:0000256" key="2">
    <source>
        <dbReference type="ARBA" id="ARBA00023015"/>
    </source>
</evidence>
<dbReference type="InterPro" id="IPR036271">
    <property type="entry name" value="Tet_transcr_reg_TetR-rel_C_sf"/>
</dbReference>
<comment type="caution">
    <text evidence="7">The sequence shown here is derived from an EMBL/GenBank/DDBJ whole genome shotgun (WGS) entry which is preliminary data.</text>
</comment>
<dbReference type="PANTHER" id="PTHR30055">
    <property type="entry name" value="HTH-TYPE TRANSCRIPTIONAL REGULATOR RUTR"/>
    <property type="match status" value="1"/>
</dbReference>
<dbReference type="InterPro" id="IPR004111">
    <property type="entry name" value="Repressor_TetR_C"/>
</dbReference>
<dbReference type="PROSITE" id="PS01081">
    <property type="entry name" value="HTH_TETR_1"/>
    <property type="match status" value="1"/>
</dbReference>
<evidence type="ECO:0000313" key="8">
    <source>
        <dbReference type="Proteomes" id="UP001603978"/>
    </source>
</evidence>
<dbReference type="Gene3D" id="1.10.357.10">
    <property type="entry name" value="Tetracycline Repressor, domain 2"/>
    <property type="match status" value="1"/>
</dbReference>
<protein>
    <submittedName>
        <fullName evidence="7">TetR/AcrR family transcriptional regulator C-terminal domain-containing protein</fullName>
    </submittedName>
</protein>
<evidence type="ECO:0000256" key="1">
    <source>
        <dbReference type="ARBA" id="ARBA00022491"/>
    </source>
</evidence>
<feature type="domain" description="HTH tetR-type" evidence="6">
    <location>
        <begin position="5"/>
        <end position="65"/>
    </location>
</feature>
<dbReference type="InterPro" id="IPR023772">
    <property type="entry name" value="DNA-bd_HTH_TetR-type_CS"/>
</dbReference>
<dbReference type="PROSITE" id="PS50977">
    <property type="entry name" value="HTH_TETR_2"/>
    <property type="match status" value="1"/>
</dbReference>
<dbReference type="InterPro" id="IPR009057">
    <property type="entry name" value="Homeodomain-like_sf"/>
</dbReference>
<name>A0ABW7A955_9ACTN</name>
<keyword evidence="1" id="KW-0678">Repressor</keyword>
<dbReference type="SUPFAM" id="SSF46689">
    <property type="entry name" value="Homeodomain-like"/>
    <property type="match status" value="1"/>
</dbReference>
<dbReference type="Pfam" id="PF02909">
    <property type="entry name" value="TetR_C_1"/>
    <property type="match status" value="1"/>
</dbReference>
<keyword evidence="8" id="KW-1185">Reference proteome</keyword>
<organism evidence="7 8">
    <name type="scientific">Nonomuraea marmarensis</name>
    <dbReference type="NCBI Taxonomy" id="3351344"/>
    <lineage>
        <taxon>Bacteria</taxon>
        <taxon>Bacillati</taxon>
        <taxon>Actinomycetota</taxon>
        <taxon>Actinomycetes</taxon>
        <taxon>Streptosporangiales</taxon>
        <taxon>Streptosporangiaceae</taxon>
        <taxon>Nonomuraea</taxon>
    </lineage>
</organism>
<dbReference type="InterPro" id="IPR001647">
    <property type="entry name" value="HTH_TetR"/>
</dbReference>
<keyword evidence="4" id="KW-0804">Transcription</keyword>
<evidence type="ECO:0000313" key="7">
    <source>
        <dbReference type="EMBL" id="MFG1703061.1"/>
    </source>
</evidence>
<dbReference type="InterPro" id="IPR003012">
    <property type="entry name" value="Tet_transcr_reg_TetR"/>
</dbReference>
<dbReference type="Pfam" id="PF00440">
    <property type="entry name" value="TetR_N"/>
    <property type="match status" value="1"/>
</dbReference>
<gene>
    <name evidence="7" type="ORF">ACFLIM_07700</name>
</gene>
<accession>A0ABW7A955</accession>
<dbReference type="Gene3D" id="1.10.10.60">
    <property type="entry name" value="Homeodomain-like"/>
    <property type="match status" value="1"/>
</dbReference>
<dbReference type="PRINTS" id="PR00455">
    <property type="entry name" value="HTHTETR"/>
</dbReference>
<keyword evidence="2" id="KW-0805">Transcription regulation</keyword>
<dbReference type="PANTHER" id="PTHR30055:SF151">
    <property type="entry name" value="TRANSCRIPTIONAL REGULATORY PROTEIN"/>
    <property type="match status" value="1"/>
</dbReference>
<dbReference type="Proteomes" id="UP001603978">
    <property type="component" value="Unassembled WGS sequence"/>
</dbReference>
<feature type="DNA-binding region" description="H-T-H motif" evidence="5">
    <location>
        <begin position="28"/>
        <end position="47"/>
    </location>
</feature>
<sequence length="205" mass="22635">MAQKGLARDMVVRAALELLDEAGLDGLSVRRLAARLGVQNPALYWHFRNKQELLDEMSRELLAPDMGGPREGESWRDWLTRRAYAYRRMLLSHRDGARLVTTSDPGPGVARVFEEELKALVGLGFTPAQGLHAISSISHYTVGFVLNEQAQREREARGDAQELAAYADFPFTVAAVREGGAPRSEEAFAYGLRLILDGLAASTHT</sequence>
<reference evidence="7 8" key="1">
    <citation type="submission" date="2024-10" db="EMBL/GenBank/DDBJ databases">
        <authorList>
            <person name="Topkara A.R."/>
            <person name="Saygin H."/>
        </authorList>
    </citation>
    <scope>NUCLEOTIDE SEQUENCE [LARGE SCALE GENOMIC DNA]</scope>
    <source>
        <strain evidence="7 8">M3C6</strain>
    </source>
</reference>
<dbReference type="RefSeq" id="WP_393163430.1">
    <property type="nucleotide sequence ID" value="NZ_JBICRM010000004.1"/>
</dbReference>
<evidence type="ECO:0000256" key="4">
    <source>
        <dbReference type="ARBA" id="ARBA00023163"/>
    </source>
</evidence>
<dbReference type="EMBL" id="JBICRM010000004">
    <property type="protein sequence ID" value="MFG1703061.1"/>
    <property type="molecule type" value="Genomic_DNA"/>
</dbReference>
<evidence type="ECO:0000259" key="6">
    <source>
        <dbReference type="PROSITE" id="PS50977"/>
    </source>
</evidence>
<dbReference type="SUPFAM" id="SSF48498">
    <property type="entry name" value="Tetracyclin repressor-like, C-terminal domain"/>
    <property type="match status" value="1"/>
</dbReference>
<dbReference type="PRINTS" id="PR00400">
    <property type="entry name" value="TETREPRESSOR"/>
</dbReference>
<proteinExistence type="predicted"/>
<keyword evidence="3 5" id="KW-0238">DNA-binding</keyword>
<evidence type="ECO:0000256" key="5">
    <source>
        <dbReference type="PROSITE-ProRule" id="PRU00335"/>
    </source>
</evidence>